<dbReference type="InterPro" id="IPR011707">
    <property type="entry name" value="Cu-oxidase-like_N"/>
</dbReference>
<feature type="domain" description="Plastocyanin-like" evidence="5">
    <location>
        <begin position="64"/>
        <end position="165"/>
    </location>
</feature>
<evidence type="ECO:0000256" key="1">
    <source>
        <dbReference type="ARBA" id="ARBA00022723"/>
    </source>
</evidence>
<gene>
    <name evidence="6" type="ORF">V5F32_06245</name>
</gene>
<keyword evidence="3" id="KW-0732">Signal</keyword>
<dbReference type="PANTHER" id="PTHR11709">
    <property type="entry name" value="MULTI-COPPER OXIDASE"/>
    <property type="match status" value="1"/>
</dbReference>
<keyword evidence="7" id="KW-1185">Reference proteome</keyword>
<dbReference type="InterPro" id="IPR011706">
    <property type="entry name" value="Cu-oxidase_C"/>
</dbReference>
<dbReference type="Proteomes" id="UP001604002">
    <property type="component" value="Unassembled WGS sequence"/>
</dbReference>
<feature type="domain" description="Plastocyanin-like" evidence="4">
    <location>
        <begin position="401"/>
        <end position="489"/>
    </location>
</feature>
<evidence type="ECO:0000256" key="2">
    <source>
        <dbReference type="ARBA" id="ARBA00023002"/>
    </source>
</evidence>
<evidence type="ECO:0000259" key="5">
    <source>
        <dbReference type="Pfam" id="PF07732"/>
    </source>
</evidence>
<dbReference type="EMBL" id="JBAFVH010000003">
    <property type="protein sequence ID" value="MFG1371754.1"/>
    <property type="molecule type" value="Genomic_DNA"/>
</dbReference>
<evidence type="ECO:0000313" key="6">
    <source>
        <dbReference type="EMBL" id="MFG1371754.1"/>
    </source>
</evidence>
<dbReference type="InterPro" id="IPR045087">
    <property type="entry name" value="Cu-oxidase_fam"/>
</dbReference>
<feature type="signal peptide" evidence="3">
    <location>
        <begin position="1"/>
        <end position="17"/>
    </location>
</feature>
<dbReference type="Pfam" id="PF07731">
    <property type="entry name" value="Cu-oxidase_2"/>
    <property type="match status" value="1"/>
</dbReference>
<comment type="caution">
    <text evidence="6">The sequence shown here is derived from an EMBL/GenBank/DDBJ whole genome shotgun (WGS) entry which is preliminary data.</text>
</comment>
<dbReference type="InterPro" id="IPR033138">
    <property type="entry name" value="Cu_oxidase_CS"/>
</dbReference>
<dbReference type="CDD" id="cd13906">
    <property type="entry name" value="CuRO_3_CumA_like"/>
    <property type="match status" value="1"/>
</dbReference>
<dbReference type="PANTHER" id="PTHR11709:SF2">
    <property type="entry name" value="MULTICOPPER OXIDASE LPR1"/>
    <property type="match status" value="1"/>
</dbReference>
<protein>
    <submittedName>
        <fullName evidence="6">Multicopper oxidase family protein</fullName>
    </submittedName>
</protein>
<evidence type="ECO:0000259" key="4">
    <source>
        <dbReference type="Pfam" id="PF07731"/>
    </source>
</evidence>
<sequence length="490" mass="53257">MTISRRAVLLGATAAGAASFAPSALGRMPLSRDTLPKSAPVRRLTLSAAEMEVPLLGPDKPKTTGFCAYNGTPFLTLRAPVGTRLMVDFENRLPTPTTVHWHGIRVPNVSDGVAPLTQEPIPAGGRFSYDVPLPDPGFYFFHPHCDETGQVGRGLVALLLVDDPAEAKLGFDLEHIIAVKDWRLDADGRWLPMFTDEGASTAGTFGTVRATNGSVIPPRVEAPAFGDVRLRVIVADSTRTIEFGCETNDAAIIAVDGQALTPLPLSKLPDEVWRMGPAMRLDVHVRMPGPGEEVKVFDYRTAEPYLLTTLVAVDKGRKKTPFKPKALPAAKVPLPDVNRAKKRDFIVQTSAGATAIAPPLPPDDPLTKALIDSFCVGDKTFWAINRTSWGAGADLRLPPPLDIMKDGDSYRLTITNVTKHVHPMHLHGHVFRVLSSTRKTTIPPYLADTVMTEPNETVEIAFKAASGDWVFHCHILEHMDAGLMGWFRVA</sequence>
<dbReference type="Pfam" id="PF07732">
    <property type="entry name" value="Cu-oxidase_3"/>
    <property type="match status" value="1"/>
</dbReference>
<evidence type="ECO:0000313" key="7">
    <source>
        <dbReference type="Proteomes" id="UP001604002"/>
    </source>
</evidence>
<dbReference type="SUPFAM" id="SSF49503">
    <property type="entry name" value="Cupredoxins"/>
    <property type="match status" value="3"/>
</dbReference>
<dbReference type="RefSeq" id="WP_393991713.1">
    <property type="nucleotide sequence ID" value="NZ_JBAFVH010000003.1"/>
</dbReference>
<evidence type="ECO:0000256" key="3">
    <source>
        <dbReference type="SAM" id="SignalP"/>
    </source>
</evidence>
<dbReference type="PROSITE" id="PS51318">
    <property type="entry name" value="TAT"/>
    <property type="match status" value="1"/>
</dbReference>
<dbReference type="InterPro" id="IPR002355">
    <property type="entry name" value="Cu_oxidase_Cu_BS"/>
</dbReference>
<proteinExistence type="predicted"/>
<dbReference type="InterPro" id="IPR006311">
    <property type="entry name" value="TAT_signal"/>
</dbReference>
<dbReference type="CDD" id="cd13861">
    <property type="entry name" value="CuRO_1_CumA_like"/>
    <property type="match status" value="1"/>
</dbReference>
<reference evidence="6 7" key="1">
    <citation type="submission" date="2024-02" db="EMBL/GenBank/DDBJ databases">
        <title>Expansion and revision of Xanthobacter and proposal of Roseixanthobacter gen. nov.</title>
        <authorList>
            <person name="Soltysiak M.P.M."/>
            <person name="Jalihal A."/>
            <person name="Ory A."/>
            <person name="Chrisophersen C."/>
            <person name="Lee A.D."/>
            <person name="Boulton J."/>
            <person name="Springer M."/>
        </authorList>
    </citation>
    <scope>NUCLEOTIDE SEQUENCE [LARGE SCALE GENOMIC DNA]</scope>
    <source>
        <strain evidence="6 7">23A</strain>
    </source>
</reference>
<dbReference type="PROSITE" id="PS00079">
    <property type="entry name" value="MULTICOPPER_OXIDASE1"/>
    <property type="match status" value="1"/>
</dbReference>
<keyword evidence="2" id="KW-0560">Oxidoreductase</keyword>
<accession>A0ABW6ZVH6</accession>
<feature type="chain" id="PRO_5045852326" evidence="3">
    <location>
        <begin position="18"/>
        <end position="490"/>
    </location>
</feature>
<dbReference type="InterPro" id="IPR008972">
    <property type="entry name" value="Cupredoxin"/>
</dbReference>
<name>A0ABW6ZVH6_9HYPH</name>
<dbReference type="PROSITE" id="PS00080">
    <property type="entry name" value="MULTICOPPER_OXIDASE2"/>
    <property type="match status" value="1"/>
</dbReference>
<organism evidence="6 7">
    <name type="scientific">Xanthobacter oligotrophicus</name>
    <dbReference type="NCBI Taxonomy" id="2607286"/>
    <lineage>
        <taxon>Bacteria</taxon>
        <taxon>Pseudomonadati</taxon>
        <taxon>Pseudomonadota</taxon>
        <taxon>Alphaproteobacteria</taxon>
        <taxon>Hyphomicrobiales</taxon>
        <taxon>Xanthobacteraceae</taxon>
        <taxon>Xanthobacter</taxon>
    </lineage>
</organism>
<keyword evidence="1" id="KW-0479">Metal-binding</keyword>
<dbReference type="Gene3D" id="2.60.40.420">
    <property type="entry name" value="Cupredoxins - blue copper proteins"/>
    <property type="match status" value="3"/>
</dbReference>